<sequence length="74" mass="8843">MMIIGLIDHMWKTNPHMEVSLYFYYTTFMMIFEAEFLKCKCLCLAMSLKQSVFAAFFMFVVYDEYRNAPKGEEP</sequence>
<accession>A0ABT9YVD0</accession>
<gene>
    <name evidence="1" type="ORF">J2S02_000266</name>
</gene>
<comment type="caution">
    <text evidence="1">The sequence shown here is derived from an EMBL/GenBank/DDBJ whole genome shotgun (WGS) entry which is preliminary data.</text>
</comment>
<name>A0ABT9YVD0_9BACI</name>
<keyword evidence="2" id="KW-1185">Reference proteome</keyword>
<dbReference type="Proteomes" id="UP001232245">
    <property type="component" value="Unassembled WGS sequence"/>
</dbReference>
<organism evidence="1 2">
    <name type="scientific">Metabacillus niabensis</name>
    <dbReference type="NCBI Taxonomy" id="324854"/>
    <lineage>
        <taxon>Bacteria</taxon>
        <taxon>Bacillati</taxon>
        <taxon>Bacillota</taxon>
        <taxon>Bacilli</taxon>
        <taxon>Bacillales</taxon>
        <taxon>Bacillaceae</taxon>
        <taxon>Metabacillus</taxon>
    </lineage>
</organism>
<evidence type="ECO:0000313" key="1">
    <source>
        <dbReference type="EMBL" id="MDQ0223944.1"/>
    </source>
</evidence>
<proteinExistence type="predicted"/>
<evidence type="ECO:0000313" key="2">
    <source>
        <dbReference type="Proteomes" id="UP001232245"/>
    </source>
</evidence>
<dbReference type="EMBL" id="JAUSTZ010000001">
    <property type="protein sequence ID" value="MDQ0223944.1"/>
    <property type="molecule type" value="Genomic_DNA"/>
</dbReference>
<reference evidence="1 2" key="1">
    <citation type="submission" date="2023-07" db="EMBL/GenBank/DDBJ databases">
        <title>Genomic Encyclopedia of Type Strains, Phase IV (KMG-IV): sequencing the most valuable type-strain genomes for metagenomic binning, comparative biology and taxonomic classification.</title>
        <authorList>
            <person name="Goeker M."/>
        </authorList>
    </citation>
    <scope>NUCLEOTIDE SEQUENCE [LARGE SCALE GENOMIC DNA]</scope>
    <source>
        <strain evidence="1 2">DSM 17723</strain>
    </source>
</reference>
<protein>
    <submittedName>
        <fullName evidence="1">Uncharacterized protein</fullName>
    </submittedName>
</protein>